<feature type="transmembrane region" description="Helical" evidence="7">
    <location>
        <begin position="94"/>
        <end position="116"/>
    </location>
</feature>
<evidence type="ECO:0000256" key="3">
    <source>
        <dbReference type="ARBA" id="ARBA00022475"/>
    </source>
</evidence>
<organism evidence="8 9">
    <name type="scientific">Desulfolithobacter dissulfuricans</name>
    <dbReference type="NCBI Taxonomy" id="2795293"/>
    <lineage>
        <taxon>Bacteria</taxon>
        <taxon>Pseudomonadati</taxon>
        <taxon>Thermodesulfobacteriota</taxon>
        <taxon>Desulfobulbia</taxon>
        <taxon>Desulfobulbales</taxon>
        <taxon>Desulfobulbaceae</taxon>
        <taxon>Desulfolithobacter</taxon>
    </lineage>
</organism>
<feature type="transmembrane region" description="Helical" evidence="7">
    <location>
        <begin position="20"/>
        <end position="38"/>
    </location>
</feature>
<accession>A0A915XKQ6</accession>
<dbReference type="PANTHER" id="PTHR43044">
    <property type="match status" value="1"/>
</dbReference>
<keyword evidence="4 7" id="KW-0812">Transmembrane</keyword>
<feature type="transmembrane region" description="Helical" evidence="7">
    <location>
        <begin position="172"/>
        <end position="193"/>
    </location>
</feature>
<dbReference type="Pfam" id="PF03916">
    <property type="entry name" value="NrfD"/>
    <property type="match status" value="1"/>
</dbReference>
<evidence type="ECO:0000256" key="1">
    <source>
        <dbReference type="ARBA" id="ARBA00004651"/>
    </source>
</evidence>
<comment type="similarity">
    <text evidence="2">Belongs to the NrfD family.</text>
</comment>
<name>A0A915XKQ6_9BACT</name>
<dbReference type="AlphaFoldDB" id="A0A915XKQ6"/>
<feature type="transmembrane region" description="Helical" evidence="7">
    <location>
        <begin position="213"/>
        <end position="232"/>
    </location>
</feature>
<evidence type="ECO:0000313" key="9">
    <source>
        <dbReference type="Proteomes" id="UP001063350"/>
    </source>
</evidence>
<feature type="transmembrane region" description="Helical" evidence="7">
    <location>
        <begin position="244"/>
        <end position="264"/>
    </location>
</feature>
<dbReference type="InterPro" id="IPR005614">
    <property type="entry name" value="NrfD-like"/>
</dbReference>
<evidence type="ECO:0000313" key="8">
    <source>
        <dbReference type="EMBL" id="BCO09568.1"/>
    </source>
</evidence>
<proteinExistence type="inferred from homology"/>
<feature type="transmembrane region" description="Helical" evidence="7">
    <location>
        <begin position="320"/>
        <end position="343"/>
    </location>
</feature>
<keyword evidence="3" id="KW-1003">Cell membrane</keyword>
<dbReference type="InterPro" id="IPR054823">
    <property type="entry name" value="DsrP-like"/>
</dbReference>
<keyword evidence="9" id="KW-1185">Reference proteome</keyword>
<dbReference type="GO" id="GO:0005886">
    <property type="term" value="C:plasma membrane"/>
    <property type="evidence" value="ECO:0007669"/>
    <property type="project" value="UniProtKB-SubCell"/>
</dbReference>
<gene>
    <name evidence="8" type="ORF">GF1_19440</name>
</gene>
<feature type="transmembrane region" description="Helical" evidence="7">
    <location>
        <begin position="363"/>
        <end position="382"/>
    </location>
</feature>
<dbReference type="PANTHER" id="PTHR43044:SF2">
    <property type="entry name" value="POLYSULPHIDE REDUCTASE NRFD"/>
    <property type="match status" value="1"/>
</dbReference>
<evidence type="ECO:0000256" key="4">
    <source>
        <dbReference type="ARBA" id="ARBA00022692"/>
    </source>
</evidence>
<keyword evidence="6 7" id="KW-0472">Membrane</keyword>
<dbReference type="Gene3D" id="1.20.1630.10">
    <property type="entry name" value="Formate dehydrogenase/DMSO reductase domain"/>
    <property type="match status" value="1"/>
</dbReference>
<evidence type="ECO:0000256" key="6">
    <source>
        <dbReference type="ARBA" id="ARBA00023136"/>
    </source>
</evidence>
<keyword evidence="5 7" id="KW-1133">Transmembrane helix</keyword>
<sequence>MIQFFVHGFISTFRGSRTYWLWVTFLLAVSLIGLNAWARQLAHGLATSGMGDEVSWGMYIANFVFLVGMAAAAVMMVIPAYIFKDREMHKIVVLSELFAVAAMVMCILFVTVDLGRPDRIWHMVPRLGYFNWPGSMLTWDVLVLNGYLLLNLYVCFYVLYSRFHGRKPKPALYIPVVFLAIGWAFSIHTTTAFLFQGLGGRPFWNSGLIAPRFLASAFAAGPSFMILVFLFLRKSGAITFNDQVIGRIRVIITVSLLINIFFAGSELFAEFYSDSKHVVHFSHLFGLHGESLLAPWIWTALGLNVAAAILLLSPARRNQGVLIVACMMIIVGIWTEKGLGFVIPAFIPTTLGDFVQYVPSVNELLVCVGVWAFGLLVYTLMLKGAIPIINREE</sequence>
<dbReference type="EMBL" id="AP024233">
    <property type="protein sequence ID" value="BCO09568.1"/>
    <property type="molecule type" value="Genomic_DNA"/>
</dbReference>
<evidence type="ECO:0000256" key="5">
    <source>
        <dbReference type="ARBA" id="ARBA00022989"/>
    </source>
</evidence>
<dbReference type="RefSeq" id="WP_267926316.1">
    <property type="nucleotide sequence ID" value="NZ_AP024233.1"/>
</dbReference>
<comment type="subcellular location">
    <subcellularLocation>
        <location evidence="1">Cell membrane</location>
        <topology evidence="1">Multi-pass membrane protein</topology>
    </subcellularLocation>
</comment>
<dbReference type="NCBIfam" id="NF045798">
    <property type="entry name" value="DsrP"/>
    <property type="match status" value="1"/>
</dbReference>
<feature type="transmembrane region" description="Helical" evidence="7">
    <location>
        <begin position="58"/>
        <end position="82"/>
    </location>
</feature>
<dbReference type="Proteomes" id="UP001063350">
    <property type="component" value="Chromosome"/>
</dbReference>
<reference evidence="8" key="1">
    <citation type="submission" date="2020-12" db="EMBL/GenBank/DDBJ databases">
        <title>Desulfobium dissulfuricans gen. nov., sp. nov., a novel mesophilic, sulfate-reducing bacterium isolated from a deep-sea hydrothermal vent.</title>
        <authorList>
            <person name="Hashimoto Y."/>
            <person name="Tame A."/>
            <person name="Sawayama S."/>
            <person name="Miyazaki J."/>
            <person name="Takai K."/>
            <person name="Nakagawa S."/>
        </authorList>
    </citation>
    <scope>NUCLEOTIDE SEQUENCE</scope>
    <source>
        <strain evidence="8">GF1</strain>
    </source>
</reference>
<evidence type="ECO:0000256" key="7">
    <source>
        <dbReference type="SAM" id="Phobius"/>
    </source>
</evidence>
<protein>
    <submittedName>
        <fullName evidence="8">Hdr menaquinol oxidoreductase integral membrane subunit</fullName>
    </submittedName>
</protein>
<feature type="transmembrane region" description="Helical" evidence="7">
    <location>
        <begin position="136"/>
        <end position="160"/>
    </location>
</feature>
<dbReference type="KEGG" id="ddu:GF1_19440"/>
<evidence type="ECO:0000256" key="2">
    <source>
        <dbReference type="ARBA" id="ARBA00008929"/>
    </source>
</evidence>
<feature type="transmembrane region" description="Helical" evidence="7">
    <location>
        <begin position="293"/>
        <end position="313"/>
    </location>
</feature>